<comment type="caution">
    <text evidence="1">The sequence shown here is derived from an EMBL/GenBank/DDBJ whole genome shotgun (WGS) entry which is preliminary data.</text>
</comment>
<name>A0A0A2KY10_PENIT</name>
<reference evidence="1 2" key="1">
    <citation type="journal article" date="2015" name="Mol. Plant Microbe Interact.">
        <title>Genome, transcriptome, and functional analyses of Penicillium expansum provide new insights into secondary metabolism and pathogenicity.</title>
        <authorList>
            <person name="Ballester A.R."/>
            <person name="Marcet-Houben M."/>
            <person name="Levin E."/>
            <person name="Sela N."/>
            <person name="Selma-Lazaro C."/>
            <person name="Carmona L."/>
            <person name="Wisniewski M."/>
            <person name="Droby S."/>
            <person name="Gonzalez-Candelas L."/>
            <person name="Gabaldon T."/>
        </authorList>
    </citation>
    <scope>NUCLEOTIDE SEQUENCE [LARGE SCALE GENOMIC DNA]</scope>
    <source>
        <strain evidence="1 2">PHI-1</strain>
    </source>
</reference>
<keyword evidence="2" id="KW-1185">Reference proteome</keyword>
<accession>A0A0A2KY10</accession>
<dbReference type="HOGENOM" id="CLU_2224113_0_0_1"/>
<protein>
    <submittedName>
        <fullName evidence="1">Uncharacterized protein</fullName>
    </submittedName>
</protein>
<dbReference type="AlphaFoldDB" id="A0A0A2KY10"/>
<sequence length="106" mass="11640">MAIGQAIEEEKACYGIKRAITTPSKLARVSKTNIELVHGLETVRIPLFGFPGVQGSQILLFIRETLCGILVFTHSVGQSNTLRSKYVLAKIPNLPRFFMRSTCCGG</sequence>
<dbReference type="EMBL" id="JQGA01001157">
    <property type="protein sequence ID" value="KGO69235.1"/>
    <property type="molecule type" value="Genomic_DNA"/>
</dbReference>
<proteinExistence type="predicted"/>
<dbReference type="Proteomes" id="UP000030104">
    <property type="component" value="Unassembled WGS sequence"/>
</dbReference>
<evidence type="ECO:0000313" key="1">
    <source>
        <dbReference type="EMBL" id="KGO69235.1"/>
    </source>
</evidence>
<evidence type="ECO:0000313" key="2">
    <source>
        <dbReference type="Proteomes" id="UP000030104"/>
    </source>
</evidence>
<organism evidence="1 2">
    <name type="scientific">Penicillium italicum</name>
    <name type="common">Blue mold</name>
    <dbReference type="NCBI Taxonomy" id="40296"/>
    <lineage>
        <taxon>Eukaryota</taxon>
        <taxon>Fungi</taxon>
        <taxon>Dikarya</taxon>
        <taxon>Ascomycota</taxon>
        <taxon>Pezizomycotina</taxon>
        <taxon>Eurotiomycetes</taxon>
        <taxon>Eurotiomycetidae</taxon>
        <taxon>Eurotiales</taxon>
        <taxon>Aspergillaceae</taxon>
        <taxon>Penicillium</taxon>
    </lineage>
</organism>
<gene>
    <name evidence="1" type="ORF">PITC_095570</name>
</gene>